<proteinExistence type="predicted"/>
<dbReference type="InterPro" id="IPR015424">
    <property type="entry name" value="PyrdxlP-dep_Trfase"/>
</dbReference>
<evidence type="ECO:0000256" key="2">
    <source>
        <dbReference type="ARBA" id="ARBA00022898"/>
    </source>
</evidence>
<sequence length="356" mass="41716">MMNVPIHGGRLIEMELRGKSPVDFSVNLNPWGPPQILKEHWNDWFRYVSYYPPLDWEFYQKRIALLYNLDQNLILPFNGATQGIYFIARRHQAKKIFVIEPCFTEYARAFNLEGKTVIHSNLLFREGFHSIMSRIERESPDLIVLGNPGNPLGQCLSKKERLILYHWCREKKVALLVDEAFQEFIQEKTSFLPQLNGEDQTLIIIRSLTKYYSLAGLRGGFIVANPSLVEEWKMALEPWSINTLLAVTLDLLVSIDLGEFHSLTLQELRNEKRYIEESLGKLFNLFELQPSVVNFYTVRIKAQTSCFYSFLQNQKLIVRFLGDFWGMSNDFFRFSVRTHEENIKLIQVINEYARTL</sequence>
<dbReference type="GO" id="GO:0030170">
    <property type="term" value="F:pyridoxal phosphate binding"/>
    <property type="evidence" value="ECO:0007669"/>
    <property type="project" value="InterPro"/>
</dbReference>
<organism evidence="4">
    <name type="scientific">Candidatus Atribacter allofermentans</name>
    <dbReference type="NCBI Taxonomy" id="1852833"/>
    <lineage>
        <taxon>Bacteria</taxon>
        <taxon>Pseudomonadati</taxon>
        <taxon>Atribacterota</taxon>
        <taxon>Atribacteria</taxon>
        <taxon>Atribacterales</taxon>
        <taxon>Atribacteraceae</taxon>
        <taxon>Atribacter</taxon>
    </lineage>
</organism>
<dbReference type="AlphaFoldDB" id="A0A1V5T3L3"/>
<protein>
    <submittedName>
        <fullName evidence="4">Threonine-phosphate decarboxylase</fullName>
        <ecNumber evidence="4">4.1.1.81</ecNumber>
    </submittedName>
</protein>
<gene>
    <name evidence="4" type="primary">cobD</name>
    <name evidence="4" type="ORF">BWY41_00415</name>
</gene>
<dbReference type="EMBL" id="MWBQ01000025">
    <property type="protein sequence ID" value="OQA61021.1"/>
    <property type="molecule type" value="Genomic_DNA"/>
</dbReference>
<dbReference type="PANTHER" id="PTHR42885:SF1">
    <property type="entry name" value="THREONINE-PHOSPHATE DECARBOXYLASE"/>
    <property type="match status" value="1"/>
</dbReference>
<keyword evidence="2" id="KW-0663">Pyridoxal phosphate</keyword>
<dbReference type="Pfam" id="PF00155">
    <property type="entry name" value="Aminotran_1_2"/>
    <property type="match status" value="1"/>
</dbReference>
<dbReference type="GO" id="GO:0048472">
    <property type="term" value="F:threonine-phosphate decarboxylase activity"/>
    <property type="evidence" value="ECO:0007669"/>
    <property type="project" value="UniProtKB-EC"/>
</dbReference>
<dbReference type="InterPro" id="IPR015421">
    <property type="entry name" value="PyrdxlP-dep_Trfase_major"/>
</dbReference>
<name>A0A1V5T3L3_9BACT</name>
<dbReference type="PANTHER" id="PTHR42885">
    <property type="entry name" value="HISTIDINOL-PHOSPHATE AMINOTRANSFERASE-RELATED"/>
    <property type="match status" value="1"/>
</dbReference>
<evidence type="ECO:0000313" key="4">
    <source>
        <dbReference type="EMBL" id="OQA61021.1"/>
    </source>
</evidence>
<dbReference type="Proteomes" id="UP000485569">
    <property type="component" value="Unassembled WGS sequence"/>
</dbReference>
<feature type="domain" description="Aminotransferase class I/classII large" evidence="3">
    <location>
        <begin position="23"/>
        <end position="349"/>
    </location>
</feature>
<dbReference type="InterPro" id="IPR015422">
    <property type="entry name" value="PyrdxlP-dep_Trfase_small"/>
</dbReference>
<comment type="cofactor">
    <cofactor evidence="1">
        <name>pyridoxal 5'-phosphate</name>
        <dbReference type="ChEBI" id="CHEBI:597326"/>
    </cofactor>
</comment>
<evidence type="ECO:0000259" key="3">
    <source>
        <dbReference type="Pfam" id="PF00155"/>
    </source>
</evidence>
<dbReference type="InterPro" id="IPR004839">
    <property type="entry name" value="Aminotransferase_I/II_large"/>
</dbReference>
<keyword evidence="4" id="KW-0456">Lyase</keyword>
<dbReference type="Gene3D" id="3.40.640.10">
    <property type="entry name" value="Type I PLP-dependent aspartate aminotransferase-like (Major domain)"/>
    <property type="match status" value="1"/>
</dbReference>
<reference evidence="4" key="1">
    <citation type="submission" date="2017-02" db="EMBL/GenBank/DDBJ databases">
        <title>Delving into the versatile metabolic prowess of the omnipresent phylum Bacteroidetes.</title>
        <authorList>
            <person name="Nobu M.K."/>
            <person name="Mei R."/>
            <person name="Narihiro T."/>
            <person name="Kuroda K."/>
            <person name="Liu W.-T."/>
        </authorList>
    </citation>
    <scope>NUCLEOTIDE SEQUENCE</scope>
    <source>
        <strain evidence="4">ADurb.Bin276</strain>
    </source>
</reference>
<evidence type="ECO:0000256" key="1">
    <source>
        <dbReference type="ARBA" id="ARBA00001933"/>
    </source>
</evidence>
<comment type="caution">
    <text evidence="4">The sequence shown here is derived from an EMBL/GenBank/DDBJ whole genome shotgun (WGS) entry which is preliminary data.</text>
</comment>
<accession>A0A1V5T3L3</accession>
<dbReference type="Gene3D" id="3.90.1150.10">
    <property type="entry name" value="Aspartate Aminotransferase, domain 1"/>
    <property type="match status" value="1"/>
</dbReference>
<dbReference type="EC" id="4.1.1.81" evidence="4"/>
<dbReference type="CDD" id="cd00609">
    <property type="entry name" value="AAT_like"/>
    <property type="match status" value="1"/>
</dbReference>
<dbReference type="SUPFAM" id="SSF53383">
    <property type="entry name" value="PLP-dependent transferases"/>
    <property type="match status" value="1"/>
</dbReference>